<evidence type="ECO:0000313" key="4">
    <source>
        <dbReference type="Proteomes" id="UP000478148"/>
    </source>
</evidence>
<evidence type="ECO:0000256" key="2">
    <source>
        <dbReference type="SAM" id="Phobius"/>
    </source>
</evidence>
<sequence length="585" mass="65597">MVRATQNEKAAAVRTSSSSRGIRVRSRGQIMALSASGLAALWALTMLTGAGQKMYAMGFFFTEFFAGVIALVALSLTVMMGLIATDRLVLLIRHRVLLQSAHRATGILGVAGLAFHVITKIASGRAGVTDAAVPFVGGRGLYVGLGTIAALLMVGVLWTGIIRARFADVGPKWVWRALHSMAYVSWPFAIFHGLLAGRPPATWVGLSYFACVVLVVLALMVRLSVTLQRRSREQQQAAVLNEVMSGAKSTEETRGKSLLGTLTGRREEADDGREKRVRRDTSWADSTSGTWASPTIRRNDPERFTVPVVPEPGTLREPVRSGRDRRDEEFEPVVRRASRREEEELERVVRRETEVLEPVARRRRDAEPVSRRASRRDEELETSGRRTARVEEDLEPVVRRSRRDEEPTGRRSRREEEREPVGRRVSRRDEDLMEYEEPVRRRRRDSDDEEEYGRSRRSRTDSRYSAPPQRVVDEPEEPWDSPRRWESSNPISAGPISGAPISAEPRSGGGRHSAEDDLPEAETDYWRPPARYAPDDVADDDTPTLVDLASRRARRASSAESRRRRRADPDSVDGAYWAGLRGEAK</sequence>
<accession>A0A6M1LBS7</accession>
<dbReference type="AlphaFoldDB" id="A0A6M1LBS7"/>
<feature type="transmembrane region" description="Helical" evidence="2">
    <location>
        <begin position="142"/>
        <end position="161"/>
    </location>
</feature>
<feature type="transmembrane region" description="Helical" evidence="2">
    <location>
        <begin position="30"/>
        <end position="50"/>
    </location>
</feature>
<evidence type="ECO:0008006" key="5">
    <source>
        <dbReference type="Google" id="ProtNLM"/>
    </source>
</evidence>
<evidence type="ECO:0000313" key="3">
    <source>
        <dbReference type="EMBL" id="NGM15702.1"/>
    </source>
</evidence>
<dbReference type="Proteomes" id="UP000478148">
    <property type="component" value="Unassembled WGS sequence"/>
</dbReference>
<organism evidence="3 4">
    <name type="scientific">Verrucosispora sioxanthis</name>
    <dbReference type="NCBI Taxonomy" id="2499994"/>
    <lineage>
        <taxon>Bacteria</taxon>
        <taxon>Bacillati</taxon>
        <taxon>Actinomycetota</taxon>
        <taxon>Actinomycetes</taxon>
        <taxon>Micromonosporales</taxon>
        <taxon>Micromonosporaceae</taxon>
        <taxon>Micromonospora</taxon>
    </lineage>
</organism>
<name>A0A6M1LBS7_9ACTN</name>
<feature type="compositionally biased region" description="Basic and acidic residues" evidence="1">
    <location>
        <begin position="364"/>
        <end position="430"/>
    </location>
</feature>
<feature type="region of interest" description="Disordered" evidence="1">
    <location>
        <begin position="250"/>
        <end position="337"/>
    </location>
</feature>
<feature type="region of interest" description="Disordered" evidence="1">
    <location>
        <begin position="361"/>
        <end position="585"/>
    </location>
</feature>
<feature type="compositionally biased region" description="Basic and acidic residues" evidence="1">
    <location>
        <begin position="452"/>
        <end position="462"/>
    </location>
</feature>
<keyword evidence="4" id="KW-1185">Reference proteome</keyword>
<feature type="transmembrane region" description="Helical" evidence="2">
    <location>
        <begin position="56"/>
        <end position="83"/>
    </location>
</feature>
<feature type="transmembrane region" description="Helical" evidence="2">
    <location>
        <begin position="201"/>
        <end position="225"/>
    </location>
</feature>
<feature type="compositionally biased region" description="Polar residues" evidence="1">
    <location>
        <begin position="283"/>
        <end position="293"/>
    </location>
</feature>
<feature type="compositionally biased region" description="Basic and acidic residues" evidence="1">
    <location>
        <begin position="317"/>
        <end position="337"/>
    </location>
</feature>
<feature type="transmembrane region" description="Helical" evidence="2">
    <location>
        <begin position="173"/>
        <end position="195"/>
    </location>
</feature>
<proteinExistence type="predicted"/>
<keyword evidence="2" id="KW-0472">Membrane</keyword>
<reference evidence="3 4" key="1">
    <citation type="submission" date="2020-02" db="EMBL/GenBank/DDBJ databases">
        <title>Draft Genome Sequence of Verrucosispora sp. Strain CWR15, Isolated from Gulf of Mexico Sponge.</title>
        <authorList>
            <person name="Kennedy S.J."/>
            <person name="Cella E."/>
            <person name="Azarian T."/>
            <person name="Baker B.J."/>
            <person name="Shaw L.N."/>
        </authorList>
    </citation>
    <scope>NUCLEOTIDE SEQUENCE [LARGE SCALE GENOMIC DNA]</scope>
    <source>
        <strain evidence="3 4">CWR15</strain>
    </source>
</reference>
<feature type="transmembrane region" description="Helical" evidence="2">
    <location>
        <begin position="104"/>
        <end position="122"/>
    </location>
</feature>
<protein>
    <recommendedName>
        <fullName evidence="5">Cytochrome b/b6 domain-containing protein</fullName>
    </recommendedName>
</protein>
<keyword evidence="2" id="KW-0812">Transmembrane</keyword>
<evidence type="ECO:0000256" key="1">
    <source>
        <dbReference type="SAM" id="MobiDB-lite"/>
    </source>
</evidence>
<keyword evidence="2" id="KW-1133">Transmembrane helix</keyword>
<comment type="caution">
    <text evidence="3">The sequence shown here is derived from an EMBL/GenBank/DDBJ whole genome shotgun (WGS) entry which is preliminary data.</text>
</comment>
<dbReference type="EMBL" id="SAIY01000010">
    <property type="protein sequence ID" value="NGM15702.1"/>
    <property type="molecule type" value="Genomic_DNA"/>
</dbReference>
<gene>
    <name evidence="3" type="ORF">ENC19_25235</name>
</gene>
<feature type="compositionally biased region" description="Basic and acidic residues" evidence="1">
    <location>
        <begin position="264"/>
        <end position="282"/>
    </location>
</feature>